<evidence type="ECO:0000313" key="2">
    <source>
        <dbReference type="Proteomes" id="UP000094426"/>
    </source>
</evidence>
<accession>A0A1E2SKS3</accession>
<reference evidence="1 2" key="1">
    <citation type="submission" date="2015-11" db="EMBL/GenBank/DDBJ databases">
        <authorList>
            <person name="Zhang Y."/>
            <person name="Guo Z."/>
        </authorList>
    </citation>
    <scope>NUCLEOTIDE SEQUENCE [LARGE SCALE GENOMIC DNA]</scope>
    <source>
        <strain evidence="2">gdw1</strain>
    </source>
</reference>
<sequence length="97" mass="10509">MAIPHASPVLPTNEARVALPKALARFRKRGALAEPVVFGAQRRPEGVMIPFELYEELLPVIEDVEIAHLVRERAATGEAVPLADVAAAIGLNADDYR</sequence>
<dbReference type="AlphaFoldDB" id="A0A1E2SKS3"/>
<dbReference type="Proteomes" id="UP000094426">
    <property type="component" value="Unassembled WGS sequence"/>
</dbReference>
<protein>
    <recommendedName>
        <fullName evidence="3">Antitoxin</fullName>
    </recommendedName>
</protein>
<evidence type="ECO:0000313" key="1">
    <source>
        <dbReference type="EMBL" id="ODA90248.1"/>
    </source>
</evidence>
<dbReference type="EMBL" id="LNZG01000016">
    <property type="protein sequence ID" value="ODA90248.1"/>
    <property type="molecule type" value="Genomic_DNA"/>
</dbReference>
<dbReference type="RefSeq" id="WP_011185418.1">
    <property type="nucleotide sequence ID" value="NZ_LNZG01000016.1"/>
</dbReference>
<name>A0A1E2SKS3_LEIXY</name>
<organism evidence="1 2">
    <name type="scientific">Leifsonia xyli subsp. xyli</name>
    <dbReference type="NCBI Taxonomy" id="59736"/>
    <lineage>
        <taxon>Bacteria</taxon>
        <taxon>Bacillati</taxon>
        <taxon>Actinomycetota</taxon>
        <taxon>Actinomycetes</taxon>
        <taxon>Micrococcales</taxon>
        <taxon>Microbacteriaceae</taxon>
        <taxon>Leifsonia</taxon>
    </lineage>
</organism>
<dbReference type="OrthoDB" id="9803128at2"/>
<proteinExistence type="predicted"/>
<dbReference type="OMA" id="EGVMIPF"/>
<comment type="caution">
    <text evidence="1">The sequence shown here is derived from an EMBL/GenBank/DDBJ whole genome shotgun (WGS) entry which is preliminary data.</text>
</comment>
<evidence type="ECO:0008006" key="3">
    <source>
        <dbReference type="Google" id="ProtNLM"/>
    </source>
</evidence>
<gene>
    <name evidence="1" type="ORF">ATY41_10870</name>
</gene>